<evidence type="ECO:0000256" key="2">
    <source>
        <dbReference type="SAM" id="MobiDB-lite"/>
    </source>
</evidence>
<proteinExistence type="predicted"/>
<feature type="compositionally biased region" description="Polar residues" evidence="2">
    <location>
        <begin position="199"/>
        <end position="208"/>
    </location>
</feature>
<evidence type="ECO:0000313" key="4">
    <source>
        <dbReference type="Proteomes" id="UP000634136"/>
    </source>
</evidence>
<comment type="caution">
    <text evidence="3">The sequence shown here is derived from an EMBL/GenBank/DDBJ whole genome shotgun (WGS) entry which is preliminary data.</text>
</comment>
<organism evidence="3 4">
    <name type="scientific">Senna tora</name>
    <dbReference type="NCBI Taxonomy" id="362788"/>
    <lineage>
        <taxon>Eukaryota</taxon>
        <taxon>Viridiplantae</taxon>
        <taxon>Streptophyta</taxon>
        <taxon>Embryophyta</taxon>
        <taxon>Tracheophyta</taxon>
        <taxon>Spermatophyta</taxon>
        <taxon>Magnoliopsida</taxon>
        <taxon>eudicotyledons</taxon>
        <taxon>Gunneridae</taxon>
        <taxon>Pentapetalae</taxon>
        <taxon>rosids</taxon>
        <taxon>fabids</taxon>
        <taxon>Fabales</taxon>
        <taxon>Fabaceae</taxon>
        <taxon>Caesalpinioideae</taxon>
        <taxon>Cassia clade</taxon>
        <taxon>Senna</taxon>
    </lineage>
</organism>
<keyword evidence="1" id="KW-0175">Coiled coil</keyword>
<protein>
    <submittedName>
        <fullName evidence="3">Uncharacterized protein</fullName>
    </submittedName>
</protein>
<dbReference type="AlphaFoldDB" id="A0A834T1M6"/>
<feature type="coiled-coil region" evidence="1">
    <location>
        <begin position="53"/>
        <end position="115"/>
    </location>
</feature>
<reference evidence="3" key="1">
    <citation type="submission" date="2020-09" db="EMBL/GenBank/DDBJ databases">
        <title>Genome-Enabled Discovery of Anthraquinone Biosynthesis in Senna tora.</title>
        <authorList>
            <person name="Kang S.-H."/>
            <person name="Pandey R.P."/>
            <person name="Lee C.-M."/>
            <person name="Sim J.-S."/>
            <person name="Jeong J.-T."/>
            <person name="Choi B.-S."/>
            <person name="Jung M."/>
            <person name="Ginzburg D."/>
            <person name="Zhao K."/>
            <person name="Won S.Y."/>
            <person name="Oh T.-J."/>
            <person name="Yu Y."/>
            <person name="Kim N.-H."/>
            <person name="Lee O.R."/>
            <person name="Lee T.-H."/>
            <person name="Bashyal P."/>
            <person name="Kim T.-S."/>
            <person name="Lee W.-H."/>
            <person name="Kawkins C."/>
            <person name="Kim C.-K."/>
            <person name="Kim J.S."/>
            <person name="Ahn B.O."/>
            <person name="Rhee S.Y."/>
            <person name="Sohng J.K."/>
        </authorList>
    </citation>
    <scope>NUCLEOTIDE SEQUENCE</scope>
    <source>
        <tissue evidence="3">Leaf</tissue>
    </source>
</reference>
<accession>A0A834T1M6</accession>
<keyword evidence="4" id="KW-1185">Reference proteome</keyword>
<gene>
    <name evidence="3" type="ORF">G2W53_039670</name>
</gene>
<feature type="region of interest" description="Disordered" evidence="2">
    <location>
        <begin position="152"/>
        <end position="246"/>
    </location>
</feature>
<dbReference type="Proteomes" id="UP000634136">
    <property type="component" value="Unassembled WGS sequence"/>
</dbReference>
<dbReference type="EMBL" id="JAAIUW010000012">
    <property type="protein sequence ID" value="KAF7807509.1"/>
    <property type="molecule type" value="Genomic_DNA"/>
</dbReference>
<name>A0A834T1M6_9FABA</name>
<evidence type="ECO:0000256" key="1">
    <source>
        <dbReference type="SAM" id="Coils"/>
    </source>
</evidence>
<sequence length="246" mass="27338">MALRDLLWKEMVKMCSVYAAFTEIEQRMVNWYKAQLNEASQAHDDCKALTKGLMEKNKLLDALISKRDKLKLEKETIIADHKLLKSKLTGSEQEVTNLKEQNKLLSERVTKLSEDLDFANTTRDKIANDTWEYSESLSKRMNIYTEVKDGKLVSATTPEKEENAEEAEKEEPAEKDQIGSSISKDPPPSLNQLFKEVAQESSVVQTIEQPPLPAPSSGFPDSLVDPPLSTGPSAVADAGVNPSVGN</sequence>
<evidence type="ECO:0000313" key="3">
    <source>
        <dbReference type="EMBL" id="KAF7807509.1"/>
    </source>
</evidence>